<dbReference type="OrthoDB" id="4505928at2759"/>
<organism evidence="3 4">
    <name type="scientific">Coniella lustricola</name>
    <dbReference type="NCBI Taxonomy" id="2025994"/>
    <lineage>
        <taxon>Eukaryota</taxon>
        <taxon>Fungi</taxon>
        <taxon>Dikarya</taxon>
        <taxon>Ascomycota</taxon>
        <taxon>Pezizomycotina</taxon>
        <taxon>Sordariomycetes</taxon>
        <taxon>Sordariomycetidae</taxon>
        <taxon>Diaporthales</taxon>
        <taxon>Schizoparmaceae</taxon>
        <taxon>Coniella</taxon>
    </lineage>
</organism>
<evidence type="ECO:0000256" key="1">
    <source>
        <dbReference type="SAM" id="Coils"/>
    </source>
</evidence>
<proteinExistence type="predicted"/>
<evidence type="ECO:0000313" key="3">
    <source>
        <dbReference type="EMBL" id="PSS00886.1"/>
    </source>
</evidence>
<dbReference type="PANTHER" id="PTHR42070:SF1">
    <property type="entry name" value="FILAMENT ASSOCIATED PROTEIN, PUTATIVE (AFU_ORTHOLOGUE AFUA_8G06630)-RELATED"/>
    <property type="match status" value="1"/>
</dbReference>
<feature type="compositionally biased region" description="Low complexity" evidence="2">
    <location>
        <begin position="91"/>
        <end position="114"/>
    </location>
</feature>
<keyword evidence="4" id="KW-1185">Reference proteome</keyword>
<evidence type="ECO:0000313" key="4">
    <source>
        <dbReference type="Proteomes" id="UP000241462"/>
    </source>
</evidence>
<dbReference type="AlphaFoldDB" id="A0A2T3AK47"/>
<dbReference type="STRING" id="2025994.A0A2T3AK47"/>
<dbReference type="EMBL" id="KZ678380">
    <property type="protein sequence ID" value="PSS00886.1"/>
    <property type="molecule type" value="Genomic_DNA"/>
</dbReference>
<dbReference type="Gene3D" id="1.20.5.170">
    <property type="match status" value="1"/>
</dbReference>
<feature type="coiled-coil region" evidence="1">
    <location>
        <begin position="30"/>
        <end position="64"/>
    </location>
</feature>
<name>A0A2T3AK47_9PEZI</name>
<evidence type="ECO:0000256" key="2">
    <source>
        <dbReference type="SAM" id="MobiDB-lite"/>
    </source>
</evidence>
<dbReference type="InParanoid" id="A0A2T3AK47"/>
<feature type="region of interest" description="Disordered" evidence="2">
    <location>
        <begin position="76"/>
        <end position="120"/>
    </location>
</feature>
<accession>A0A2T3AK47</accession>
<dbReference type="Proteomes" id="UP000241462">
    <property type="component" value="Unassembled WGS sequence"/>
</dbReference>
<dbReference type="PANTHER" id="PTHR42070">
    <property type="entry name" value="FILAMENT ASSOCIATED PROTEIN, PUTATIVE (AFU_ORTHOLOGUE AFUA_8G06630)-RELATED"/>
    <property type="match status" value="1"/>
</dbReference>
<reference evidence="3 4" key="1">
    <citation type="journal article" date="2018" name="Mycol. Prog.">
        <title>Coniella lustricola, a new species from submerged detritus.</title>
        <authorList>
            <person name="Raudabaugh D.B."/>
            <person name="Iturriaga T."/>
            <person name="Carver A."/>
            <person name="Mondo S."/>
            <person name="Pangilinan J."/>
            <person name="Lipzen A."/>
            <person name="He G."/>
            <person name="Amirebrahimi M."/>
            <person name="Grigoriev I.V."/>
            <person name="Miller A.N."/>
        </authorList>
    </citation>
    <scope>NUCLEOTIDE SEQUENCE [LARGE SCALE GENOMIC DNA]</scope>
    <source>
        <strain evidence="3 4">B22-T-1</strain>
    </source>
</reference>
<protein>
    <recommendedName>
        <fullName evidence="5">BZIP domain-containing protein</fullName>
    </recommendedName>
</protein>
<evidence type="ECO:0008006" key="5">
    <source>
        <dbReference type="Google" id="ProtNLM"/>
    </source>
</evidence>
<gene>
    <name evidence="3" type="ORF">BD289DRAFT_449995</name>
</gene>
<dbReference type="CDD" id="cd14688">
    <property type="entry name" value="bZIP_YAP"/>
    <property type="match status" value="1"/>
</dbReference>
<keyword evidence="1" id="KW-0175">Coiled coil</keyword>
<sequence>MKFRPAAAESSILMDKWSLKPADHNATRVRNNQRRHRARVKSRIEELETRLEQTSADLKAALSTIGTLTAELEALRGSAGPSAHHSPQHKPAVAAATASSPPTTPPFSVVQPPSELKPSQSPDVVPIFDVGFPFPPAEGGSTDALAFSPSSRNAVLMATPTAADETEDSAECDCQGLPPSAPGESMMSCDMAFQIVKQQNHSGVEVATIKSWLGPGFRKAVRPGGTCRVETNKLYEILDLITSSREAADDPLRSC</sequence>